<keyword evidence="10" id="KW-1185">Reference proteome</keyword>
<dbReference type="Proteomes" id="UP000198415">
    <property type="component" value="Unassembled WGS sequence"/>
</dbReference>
<evidence type="ECO:0000259" key="8">
    <source>
        <dbReference type="Pfam" id="PF02771"/>
    </source>
</evidence>
<dbReference type="Gene3D" id="1.20.140.10">
    <property type="entry name" value="Butyryl-CoA Dehydrogenase, subunit A, domain 3"/>
    <property type="match status" value="1"/>
</dbReference>
<dbReference type="InterPro" id="IPR013786">
    <property type="entry name" value="AcylCoA_DH/ox_N"/>
</dbReference>
<evidence type="ECO:0000256" key="5">
    <source>
        <dbReference type="RuleBase" id="RU362125"/>
    </source>
</evidence>
<dbReference type="Pfam" id="PF02771">
    <property type="entry name" value="Acyl-CoA_dh_N"/>
    <property type="match status" value="1"/>
</dbReference>
<dbReference type="InterPro" id="IPR036250">
    <property type="entry name" value="AcylCo_DH-like_C"/>
</dbReference>
<dbReference type="GO" id="GO:0003995">
    <property type="term" value="F:acyl-CoA dehydrogenase activity"/>
    <property type="evidence" value="ECO:0007669"/>
    <property type="project" value="TreeGrafter"/>
</dbReference>
<dbReference type="AlphaFoldDB" id="A0A238X5Y3"/>
<evidence type="ECO:0000256" key="1">
    <source>
        <dbReference type="ARBA" id="ARBA00001974"/>
    </source>
</evidence>
<organism evidence="9 10">
    <name type="scientific">Actinoplanes regularis</name>
    <dbReference type="NCBI Taxonomy" id="52697"/>
    <lineage>
        <taxon>Bacteria</taxon>
        <taxon>Bacillati</taxon>
        <taxon>Actinomycetota</taxon>
        <taxon>Actinomycetes</taxon>
        <taxon>Micromonosporales</taxon>
        <taxon>Micromonosporaceae</taxon>
        <taxon>Actinoplanes</taxon>
    </lineage>
</organism>
<dbReference type="Gene3D" id="2.40.110.10">
    <property type="entry name" value="Butyryl-CoA Dehydrogenase, subunit A, domain 2"/>
    <property type="match status" value="1"/>
</dbReference>
<evidence type="ECO:0000259" key="7">
    <source>
        <dbReference type="Pfam" id="PF02770"/>
    </source>
</evidence>
<sequence length="397" mass="42248">MNTSWNKRQLEIRERFHEFATDLVAVGTDARDRDGSFDRGIWKELAATDFWRLQVPAEIGGLGQDGWDWLAALEGLSLGARDLGFLMSVASQSGLIRLLVTAGTREQQDTWLPGLTSGDIAATASTEESGGSDVRGFSTRAVPAAGGGFILNGGKAHITNAPVADVVMLAARTDTEPGAFELSLFVTRTTADGVEIGPGEDLLGLRTSPTGPITFRDVHLDADAVIGGVGEGLTRLYSTLAYDRILFGIIVGSSLEAQLEPLVRQLETRHAFGAPLSGQQYMQEKVVSLAMAVEGSRALAYRSFGQLDGRHDGYSLSASVTKLFASTGLVGSGLDLVQAFGHSGYESGSAVERNLRDSVAFKIAAGTDEMQKKNIFNHVRRAYRSDETARGSSGSGT</sequence>
<evidence type="ECO:0000313" key="9">
    <source>
        <dbReference type="EMBL" id="SNR54042.1"/>
    </source>
</evidence>
<dbReference type="Gene3D" id="1.10.540.10">
    <property type="entry name" value="Acyl-CoA dehydrogenase/oxidase, N-terminal domain"/>
    <property type="match status" value="1"/>
</dbReference>
<dbReference type="PANTHER" id="PTHR43884:SF12">
    <property type="entry name" value="ISOVALERYL-COA DEHYDROGENASE, MITOCHONDRIAL-RELATED"/>
    <property type="match status" value="1"/>
</dbReference>
<keyword evidence="5" id="KW-0560">Oxidoreductase</keyword>
<evidence type="ECO:0000256" key="3">
    <source>
        <dbReference type="ARBA" id="ARBA00022630"/>
    </source>
</evidence>
<dbReference type="InterPro" id="IPR006091">
    <property type="entry name" value="Acyl-CoA_Oxase/DH_mid-dom"/>
</dbReference>
<gene>
    <name evidence="9" type="ORF">SAMN06264365_10380</name>
</gene>
<dbReference type="GO" id="GO:0050660">
    <property type="term" value="F:flavin adenine dinucleotide binding"/>
    <property type="evidence" value="ECO:0007669"/>
    <property type="project" value="InterPro"/>
</dbReference>
<keyword evidence="3 5" id="KW-0285">Flavoprotein</keyword>
<dbReference type="EMBL" id="FZNR01000003">
    <property type="protein sequence ID" value="SNR54042.1"/>
    <property type="molecule type" value="Genomic_DNA"/>
</dbReference>
<proteinExistence type="inferred from homology"/>
<reference evidence="9 10" key="1">
    <citation type="submission" date="2017-06" db="EMBL/GenBank/DDBJ databases">
        <authorList>
            <person name="Kim H.J."/>
            <person name="Triplett B.A."/>
        </authorList>
    </citation>
    <scope>NUCLEOTIDE SEQUENCE [LARGE SCALE GENOMIC DNA]</scope>
    <source>
        <strain evidence="9 10">DSM 43151</strain>
    </source>
</reference>
<dbReference type="SUPFAM" id="SSF56645">
    <property type="entry name" value="Acyl-CoA dehydrogenase NM domain-like"/>
    <property type="match status" value="1"/>
</dbReference>
<evidence type="ECO:0000256" key="2">
    <source>
        <dbReference type="ARBA" id="ARBA00009347"/>
    </source>
</evidence>
<feature type="domain" description="Acyl-CoA oxidase/dehydrogenase middle" evidence="7">
    <location>
        <begin position="122"/>
        <end position="218"/>
    </location>
</feature>
<feature type="domain" description="Acyl-CoA dehydrogenase/oxidase N-terminal" evidence="8">
    <location>
        <begin position="8"/>
        <end position="119"/>
    </location>
</feature>
<comment type="cofactor">
    <cofactor evidence="1 5">
        <name>FAD</name>
        <dbReference type="ChEBI" id="CHEBI:57692"/>
    </cofactor>
</comment>
<dbReference type="PANTHER" id="PTHR43884">
    <property type="entry name" value="ACYL-COA DEHYDROGENASE"/>
    <property type="match status" value="1"/>
</dbReference>
<name>A0A238X5Y3_9ACTN</name>
<evidence type="ECO:0000259" key="6">
    <source>
        <dbReference type="Pfam" id="PF00441"/>
    </source>
</evidence>
<dbReference type="Pfam" id="PF02770">
    <property type="entry name" value="Acyl-CoA_dh_M"/>
    <property type="match status" value="1"/>
</dbReference>
<dbReference type="OrthoDB" id="3176804at2"/>
<dbReference type="InterPro" id="IPR046373">
    <property type="entry name" value="Acyl-CoA_Oxase/DH_mid-dom_sf"/>
</dbReference>
<protein>
    <submittedName>
        <fullName evidence="9">Acyl-CoA dehydrogenase</fullName>
    </submittedName>
</protein>
<evidence type="ECO:0000313" key="10">
    <source>
        <dbReference type="Proteomes" id="UP000198415"/>
    </source>
</evidence>
<dbReference type="RefSeq" id="WP_089292745.1">
    <property type="nucleotide sequence ID" value="NZ_BOMU01000040.1"/>
</dbReference>
<feature type="domain" description="Acyl-CoA dehydrogenase/oxidase C-terminal" evidence="6">
    <location>
        <begin position="230"/>
        <end position="376"/>
    </location>
</feature>
<dbReference type="InterPro" id="IPR037069">
    <property type="entry name" value="AcylCoA_DH/ox_N_sf"/>
</dbReference>
<accession>A0A238X5Y3</accession>
<evidence type="ECO:0000256" key="4">
    <source>
        <dbReference type="ARBA" id="ARBA00022827"/>
    </source>
</evidence>
<dbReference type="Pfam" id="PF00441">
    <property type="entry name" value="Acyl-CoA_dh_1"/>
    <property type="match status" value="1"/>
</dbReference>
<keyword evidence="4 5" id="KW-0274">FAD</keyword>
<dbReference type="InterPro" id="IPR009075">
    <property type="entry name" value="AcylCo_DH/oxidase_C"/>
</dbReference>
<dbReference type="CDD" id="cd00567">
    <property type="entry name" value="ACAD"/>
    <property type="match status" value="1"/>
</dbReference>
<dbReference type="SUPFAM" id="SSF47203">
    <property type="entry name" value="Acyl-CoA dehydrogenase C-terminal domain-like"/>
    <property type="match status" value="1"/>
</dbReference>
<dbReference type="InterPro" id="IPR009100">
    <property type="entry name" value="AcylCoA_DH/oxidase_NM_dom_sf"/>
</dbReference>
<comment type="similarity">
    <text evidence="2 5">Belongs to the acyl-CoA dehydrogenase family.</text>
</comment>